<dbReference type="Proteomes" id="UP000050795">
    <property type="component" value="Unassembled WGS sequence"/>
</dbReference>
<dbReference type="AlphaFoldDB" id="A0AA85JGF5"/>
<sequence>MEECPTCLSIDGLPSTTVTILPRKQDLNMLITHRQSNQCENLLITENAFHQSDNNQTSYIYVNQTLFVHCILNVSHVDKKNVRLNITLRPMGRSQHHVNQQYHNDNNTLNSIGDECDNQSSIGVFLKLFGHQSSLNTTVSVTCQASIRFVVRDSLDKKEQSIFC</sequence>
<organism evidence="1 2">
    <name type="scientific">Trichobilharzia regenti</name>
    <name type="common">Nasal bird schistosome</name>
    <dbReference type="NCBI Taxonomy" id="157069"/>
    <lineage>
        <taxon>Eukaryota</taxon>
        <taxon>Metazoa</taxon>
        <taxon>Spiralia</taxon>
        <taxon>Lophotrochozoa</taxon>
        <taxon>Platyhelminthes</taxon>
        <taxon>Trematoda</taxon>
        <taxon>Digenea</taxon>
        <taxon>Strigeidida</taxon>
        <taxon>Schistosomatoidea</taxon>
        <taxon>Schistosomatidae</taxon>
        <taxon>Trichobilharzia</taxon>
    </lineage>
</organism>
<reference evidence="2" key="2">
    <citation type="submission" date="2023-11" db="UniProtKB">
        <authorList>
            <consortium name="WormBaseParasite"/>
        </authorList>
    </citation>
    <scope>IDENTIFICATION</scope>
</reference>
<evidence type="ECO:0000313" key="2">
    <source>
        <dbReference type="WBParaSite" id="TREG1_2130.1"/>
    </source>
</evidence>
<reference evidence="1" key="1">
    <citation type="submission" date="2022-06" db="EMBL/GenBank/DDBJ databases">
        <authorList>
            <person name="Berger JAMES D."/>
            <person name="Berger JAMES D."/>
        </authorList>
    </citation>
    <scope>NUCLEOTIDE SEQUENCE [LARGE SCALE GENOMIC DNA]</scope>
</reference>
<proteinExistence type="predicted"/>
<keyword evidence="1" id="KW-1185">Reference proteome</keyword>
<accession>A0AA85JGF5</accession>
<dbReference type="WBParaSite" id="TREG1_2130.1">
    <property type="protein sequence ID" value="TREG1_2130.1"/>
    <property type="gene ID" value="TREG1_2130"/>
</dbReference>
<name>A0AA85JGF5_TRIRE</name>
<evidence type="ECO:0000313" key="1">
    <source>
        <dbReference type="Proteomes" id="UP000050795"/>
    </source>
</evidence>
<protein>
    <submittedName>
        <fullName evidence="2">Uncharacterized protein</fullName>
    </submittedName>
</protein>